<evidence type="ECO:0000313" key="3">
    <source>
        <dbReference type="Proteomes" id="UP000019113"/>
    </source>
</evidence>
<dbReference type="EMBL" id="AVBC01000014">
    <property type="protein sequence ID" value="ERL52827.1"/>
    <property type="molecule type" value="Genomic_DNA"/>
</dbReference>
<proteinExistence type="predicted"/>
<keyword evidence="3" id="KW-1185">Reference proteome</keyword>
<feature type="region of interest" description="Disordered" evidence="1">
    <location>
        <begin position="1"/>
        <end position="28"/>
    </location>
</feature>
<feature type="compositionally biased region" description="Basic and acidic residues" evidence="1">
    <location>
        <begin position="11"/>
        <end position="21"/>
    </location>
</feature>
<dbReference type="Proteomes" id="UP000019113">
    <property type="component" value="Unassembled WGS sequence"/>
</dbReference>
<evidence type="ECO:0000313" key="2">
    <source>
        <dbReference type="EMBL" id="ERL52827.1"/>
    </source>
</evidence>
<comment type="caution">
    <text evidence="2">The sequence shown here is derived from an EMBL/GenBank/DDBJ whole genome shotgun (WGS) entry which is preliminary data.</text>
</comment>
<sequence length="49" mass="5455">MVLASDEILTDDSHTDVEDPFRSWGGSRFRPAGPGLMLYSQDDKQVADK</sequence>
<gene>
    <name evidence="2" type="ORF">BJB45_16240</name>
</gene>
<reference evidence="2 3" key="1">
    <citation type="submission" date="2013-08" db="EMBL/GenBank/DDBJ databases">
        <title>draft genome of Halomonas huanghegensis, strain BJGMM-B45T.</title>
        <authorList>
            <person name="Miao C."/>
            <person name="Wan Y."/>
            <person name="Jin W."/>
        </authorList>
    </citation>
    <scope>NUCLEOTIDE SEQUENCE [LARGE SCALE GENOMIC DNA]</scope>
    <source>
        <strain evidence="2 3">BJGMM-B45</strain>
    </source>
</reference>
<organism evidence="2 3">
    <name type="scientific">Halomonas huangheensis</name>
    <dbReference type="NCBI Taxonomy" id="1178482"/>
    <lineage>
        <taxon>Bacteria</taxon>
        <taxon>Pseudomonadati</taxon>
        <taxon>Pseudomonadota</taxon>
        <taxon>Gammaproteobacteria</taxon>
        <taxon>Oceanospirillales</taxon>
        <taxon>Halomonadaceae</taxon>
        <taxon>Halomonas</taxon>
    </lineage>
</organism>
<dbReference type="AlphaFoldDB" id="W1NBB0"/>
<name>W1NBB0_9GAMM</name>
<protein>
    <submittedName>
        <fullName evidence="2">Uncharacterized protein</fullName>
    </submittedName>
</protein>
<evidence type="ECO:0000256" key="1">
    <source>
        <dbReference type="SAM" id="MobiDB-lite"/>
    </source>
</evidence>
<accession>W1NBB0</accession>